<gene>
    <name evidence="2" type="ORF">JCM19231_2539</name>
</gene>
<sequence>MSAIVDNIPVMFAILTMQPELSMGNWLLVTLTAGVGGSLLSIGSAAGVALMGAAHGKYTFFGHLKWMPIIALGYAASIATHLAINGHLF</sequence>
<proteinExistence type="predicted"/>
<reference evidence="2 3" key="2">
    <citation type="submission" date="2015-01" db="EMBL/GenBank/DDBJ databases">
        <authorList>
            <consortium name="NBRP consortium"/>
            <person name="Sawabe T."/>
            <person name="Meirelles P."/>
            <person name="Feng G."/>
            <person name="Sayaka M."/>
            <person name="Hattori M."/>
            <person name="Ohkuma M."/>
        </authorList>
    </citation>
    <scope>NUCLEOTIDE SEQUENCE [LARGE SCALE GENOMIC DNA]</scope>
    <source>
        <strain evidence="3">JCM 19231</strain>
    </source>
</reference>
<dbReference type="PANTHER" id="PTHR43269:SF2">
    <property type="entry name" value="SODIUM_PROTON ANTIPORTER 1-RELATED"/>
    <property type="match status" value="1"/>
</dbReference>
<dbReference type="Proteomes" id="UP000031671">
    <property type="component" value="Unassembled WGS sequence"/>
</dbReference>
<evidence type="ECO:0000256" key="1">
    <source>
        <dbReference type="SAM" id="Phobius"/>
    </source>
</evidence>
<feature type="transmembrane region" description="Helical" evidence="1">
    <location>
        <begin position="26"/>
        <end position="54"/>
    </location>
</feature>
<dbReference type="GO" id="GO:0015297">
    <property type="term" value="F:antiporter activity"/>
    <property type="evidence" value="ECO:0007669"/>
    <property type="project" value="InterPro"/>
</dbReference>
<keyword evidence="1" id="KW-0472">Membrane</keyword>
<keyword evidence="3" id="KW-1185">Reference proteome</keyword>
<accession>A0A0B8NNX4</accession>
<dbReference type="EMBL" id="BBRZ01000026">
    <property type="protein sequence ID" value="GAM56285.1"/>
    <property type="molecule type" value="Genomic_DNA"/>
</dbReference>
<reference evidence="2 3" key="1">
    <citation type="submission" date="2015-01" db="EMBL/GenBank/DDBJ databases">
        <title>Vibrio sp. C1 JCM 19231 whole genome shotgun sequence.</title>
        <authorList>
            <person name="Sawabe T."/>
            <person name="Meirelles P."/>
            <person name="Feng G."/>
            <person name="Sayaka M."/>
            <person name="Hattori M."/>
            <person name="Ohkuma M."/>
        </authorList>
    </citation>
    <scope>NUCLEOTIDE SEQUENCE [LARGE SCALE GENOMIC DNA]</scope>
    <source>
        <strain evidence="3">JCM 19231</strain>
    </source>
</reference>
<keyword evidence="1" id="KW-1133">Transmembrane helix</keyword>
<feature type="transmembrane region" description="Helical" evidence="1">
    <location>
        <begin position="66"/>
        <end position="84"/>
    </location>
</feature>
<comment type="caution">
    <text evidence="2">The sequence shown here is derived from an EMBL/GenBank/DDBJ whole genome shotgun (WGS) entry which is preliminary data.</text>
</comment>
<dbReference type="AlphaFoldDB" id="A0A0B8NNX4"/>
<dbReference type="GO" id="GO:0006814">
    <property type="term" value="P:sodium ion transport"/>
    <property type="evidence" value="ECO:0007669"/>
    <property type="project" value="InterPro"/>
</dbReference>
<organism evidence="2 3">
    <name type="scientific">Vibrio ishigakensis</name>
    <dbReference type="NCBI Taxonomy" id="1481914"/>
    <lineage>
        <taxon>Bacteria</taxon>
        <taxon>Pseudomonadati</taxon>
        <taxon>Pseudomonadota</taxon>
        <taxon>Gammaproteobacteria</taxon>
        <taxon>Vibrionales</taxon>
        <taxon>Vibrionaceae</taxon>
        <taxon>Vibrio</taxon>
    </lineage>
</organism>
<dbReference type="NCBIfam" id="NF038006">
    <property type="entry name" value="NhaD_1"/>
    <property type="match status" value="1"/>
</dbReference>
<dbReference type="PANTHER" id="PTHR43269">
    <property type="entry name" value="SODIUM/PROTON ANTIPORTER 1-RELATED"/>
    <property type="match status" value="1"/>
</dbReference>
<evidence type="ECO:0000313" key="3">
    <source>
        <dbReference type="Proteomes" id="UP000031671"/>
    </source>
</evidence>
<evidence type="ECO:0000313" key="2">
    <source>
        <dbReference type="EMBL" id="GAM56285.1"/>
    </source>
</evidence>
<dbReference type="InterPro" id="IPR045016">
    <property type="entry name" value="NhaD-like"/>
</dbReference>
<keyword evidence="1" id="KW-0812">Transmembrane</keyword>
<name>A0A0B8NNX4_9VIBR</name>
<protein>
    <submittedName>
        <fullName evidence="2">Na+/H+ antiporter nhaD type</fullName>
    </submittedName>
</protein>